<organism evidence="12 13">
    <name type="scientific">Bacillus thuringiensis</name>
    <dbReference type="NCBI Taxonomy" id="1428"/>
    <lineage>
        <taxon>Bacteria</taxon>
        <taxon>Bacillati</taxon>
        <taxon>Bacillota</taxon>
        <taxon>Bacilli</taxon>
        <taxon>Bacillales</taxon>
        <taxon>Bacillaceae</taxon>
        <taxon>Bacillus</taxon>
        <taxon>Bacillus cereus group</taxon>
    </lineage>
</organism>
<dbReference type="PROSITE" id="PS51257">
    <property type="entry name" value="PROKAR_LIPOPROTEIN"/>
    <property type="match status" value="1"/>
</dbReference>
<dbReference type="Pfam" id="PF05504">
    <property type="entry name" value="Spore_GerAC"/>
    <property type="match status" value="1"/>
</dbReference>
<evidence type="ECO:0000313" key="13">
    <source>
        <dbReference type="Proteomes" id="UP000220397"/>
    </source>
</evidence>
<comment type="similarity">
    <text evidence="2">Belongs to the GerABKC lipoprotein family.</text>
</comment>
<dbReference type="RefSeq" id="WP_042597095.1">
    <property type="nucleotide sequence ID" value="NZ_CP014847.1"/>
</dbReference>
<proteinExistence type="inferred from homology"/>
<dbReference type="InterPro" id="IPR046953">
    <property type="entry name" value="Spore_GerAC-like_C"/>
</dbReference>
<dbReference type="NCBIfam" id="TIGR02887">
    <property type="entry name" value="spore_ger_x_C"/>
    <property type="match status" value="1"/>
</dbReference>
<evidence type="ECO:0000256" key="2">
    <source>
        <dbReference type="ARBA" id="ARBA00007886"/>
    </source>
</evidence>
<keyword evidence="6" id="KW-0564">Palmitate</keyword>
<reference evidence="13 14" key="1">
    <citation type="submission" date="2017-09" db="EMBL/GenBank/DDBJ databases">
        <title>Large-scale bioinformatics analysis of Bacillus genomes uncovers conserved roles of natural products in bacterial physiology.</title>
        <authorList>
            <consortium name="Agbiome Team Llc"/>
            <person name="Bleich R.M."/>
            <person name="Kirk G.J."/>
            <person name="Santa Maria K.C."/>
            <person name="Allen S.E."/>
            <person name="Farag S."/>
            <person name="Shank E.A."/>
            <person name="Bowers A."/>
        </authorList>
    </citation>
    <scope>NUCLEOTIDE SEQUENCE [LARGE SCALE GENOMIC DNA]</scope>
    <source>
        <strain evidence="11 14">AFS007900</strain>
        <strain evidence="12 13">AFS015413</strain>
    </source>
</reference>
<dbReference type="PANTHER" id="PTHR35789:SF1">
    <property type="entry name" value="SPORE GERMINATION PROTEIN B3"/>
    <property type="match status" value="1"/>
</dbReference>
<evidence type="ECO:0000256" key="8">
    <source>
        <dbReference type="SAM" id="SignalP"/>
    </source>
</evidence>
<sequence length="375" mass="42208">MCTKKTVKLCSILCASSLLSGCWDQEPLREARLAYSIGFDITEENQLQQTVELVRSSGSQQSSFENEIHSATGRNIRDTSDTLKENVTGNIRYFKYGVQLLGTKIQKKGILPYLDISFRDPTNPTALVKLISVDGETAAILEKKKVGNLLIGDFLKKKIKSLEDMSIFPNETLETAATKMLDPGKDFTLPSIKLKGKEVVTNGIALFNKDKLTGLLPSRQSVLFVLLTDKMGTSARITQKLTNSDSSNTSDYITIDVSNQKLKRNLKITTDKKGDVYAHIKLQLKVIALESPRDNLYKMDERKKLNKELSKQLTKEAKKITKKLQKANCDAFGIGRHLIAYHPNLWKKKNWNKDYAKVKFKPEVEVNILYSGVLK</sequence>
<keyword evidence="5" id="KW-0472">Membrane</keyword>
<dbReference type="Pfam" id="PF25198">
    <property type="entry name" value="Spore_GerAC_N"/>
    <property type="match status" value="1"/>
</dbReference>
<comment type="caution">
    <text evidence="12">The sequence shown here is derived from an EMBL/GenBank/DDBJ whole genome shotgun (WGS) entry which is preliminary data.</text>
</comment>
<dbReference type="PANTHER" id="PTHR35789">
    <property type="entry name" value="SPORE GERMINATION PROTEIN B3"/>
    <property type="match status" value="1"/>
</dbReference>
<dbReference type="EMBL" id="NTUS01000092">
    <property type="protein sequence ID" value="PFA95396.1"/>
    <property type="molecule type" value="Genomic_DNA"/>
</dbReference>
<keyword evidence="7" id="KW-0449">Lipoprotein</keyword>
<feature type="domain" description="Spore germination protein N-terminal" evidence="10">
    <location>
        <begin position="24"/>
        <end position="194"/>
    </location>
</feature>
<evidence type="ECO:0000256" key="1">
    <source>
        <dbReference type="ARBA" id="ARBA00004635"/>
    </source>
</evidence>
<dbReference type="GO" id="GO:0016020">
    <property type="term" value="C:membrane"/>
    <property type="evidence" value="ECO:0007669"/>
    <property type="project" value="UniProtKB-SubCell"/>
</dbReference>
<feature type="signal peptide" evidence="8">
    <location>
        <begin position="1"/>
        <end position="20"/>
    </location>
</feature>
<accession>A0A9X6V7M3</accession>
<feature type="domain" description="Spore germination GerAC-like C-terminal" evidence="9">
    <location>
        <begin position="202"/>
        <end position="372"/>
    </location>
</feature>
<evidence type="ECO:0000256" key="7">
    <source>
        <dbReference type="ARBA" id="ARBA00023288"/>
    </source>
</evidence>
<feature type="chain" id="PRO_5044469595" evidence="8">
    <location>
        <begin position="21"/>
        <end position="375"/>
    </location>
</feature>
<evidence type="ECO:0000259" key="9">
    <source>
        <dbReference type="Pfam" id="PF05504"/>
    </source>
</evidence>
<evidence type="ECO:0000256" key="6">
    <source>
        <dbReference type="ARBA" id="ARBA00023139"/>
    </source>
</evidence>
<dbReference type="InterPro" id="IPR038501">
    <property type="entry name" value="Spore_GerAC_C_sf"/>
</dbReference>
<gene>
    <name evidence="12" type="ORF">CN398_22925</name>
    <name evidence="11" type="ORF">CN461_21235</name>
</gene>
<keyword evidence="3" id="KW-0309">Germination</keyword>
<evidence type="ECO:0000313" key="11">
    <source>
        <dbReference type="EMBL" id="PEX46493.1"/>
    </source>
</evidence>
<dbReference type="EMBL" id="NTXF01000034">
    <property type="protein sequence ID" value="PEX46493.1"/>
    <property type="molecule type" value="Genomic_DNA"/>
</dbReference>
<dbReference type="Proteomes" id="UP000220397">
    <property type="component" value="Unassembled WGS sequence"/>
</dbReference>
<evidence type="ECO:0000256" key="3">
    <source>
        <dbReference type="ARBA" id="ARBA00022544"/>
    </source>
</evidence>
<comment type="subcellular location">
    <subcellularLocation>
        <location evidence="1">Membrane</location>
        <topology evidence="1">Lipid-anchor</topology>
    </subcellularLocation>
</comment>
<evidence type="ECO:0000256" key="4">
    <source>
        <dbReference type="ARBA" id="ARBA00022729"/>
    </source>
</evidence>
<evidence type="ECO:0000259" key="10">
    <source>
        <dbReference type="Pfam" id="PF25198"/>
    </source>
</evidence>
<dbReference type="Gene3D" id="3.30.300.210">
    <property type="entry name" value="Nutrient germinant receptor protein C, domain 3"/>
    <property type="match status" value="1"/>
</dbReference>
<protein>
    <submittedName>
        <fullName evidence="12">Ger(X)C family spore germination protein</fullName>
    </submittedName>
</protein>
<evidence type="ECO:0000313" key="14">
    <source>
        <dbReference type="Proteomes" id="UP000220502"/>
    </source>
</evidence>
<keyword evidence="4 8" id="KW-0732">Signal</keyword>
<dbReference type="Proteomes" id="UP000220502">
    <property type="component" value="Unassembled WGS sequence"/>
</dbReference>
<name>A0A9X6V7M3_BACTU</name>
<evidence type="ECO:0000313" key="12">
    <source>
        <dbReference type="EMBL" id="PFA95396.1"/>
    </source>
</evidence>
<dbReference type="InterPro" id="IPR008844">
    <property type="entry name" value="Spore_GerAC-like"/>
</dbReference>
<evidence type="ECO:0000256" key="5">
    <source>
        <dbReference type="ARBA" id="ARBA00023136"/>
    </source>
</evidence>
<dbReference type="AlphaFoldDB" id="A0A9X6V7M3"/>
<dbReference type="InterPro" id="IPR057336">
    <property type="entry name" value="GerAC_N"/>
</dbReference>
<dbReference type="GO" id="GO:0009847">
    <property type="term" value="P:spore germination"/>
    <property type="evidence" value="ECO:0007669"/>
    <property type="project" value="InterPro"/>
</dbReference>